<name>A0A178ZY83_9EURO</name>
<protein>
    <submittedName>
        <fullName evidence="1">Uncharacterized protein</fullName>
    </submittedName>
</protein>
<accession>A0A178ZY83</accession>
<dbReference type="EMBL" id="LVYI01000002">
    <property type="protein sequence ID" value="OAP63985.1"/>
    <property type="molecule type" value="Genomic_DNA"/>
</dbReference>
<dbReference type="GeneID" id="30007382"/>
<dbReference type="Proteomes" id="UP000078343">
    <property type="component" value="Unassembled WGS sequence"/>
</dbReference>
<dbReference type="AlphaFoldDB" id="A0A178ZY83"/>
<proteinExistence type="predicted"/>
<evidence type="ECO:0000313" key="1">
    <source>
        <dbReference type="EMBL" id="OAP63985.1"/>
    </source>
</evidence>
<comment type="caution">
    <text evidence="1">The sequence shown here is derived from an EMBL/GenBank/DDBJ whole genome shotgun (WGS) entry which is preliminary data.</text>
</comment>
<reference evidence="1 2" key="1">
    <citation type="submission" date="2016-04" db="EMBL/GenBank/DDBJ databases">
        <title>Draft genome of Fonsecaea erecta CBS 125763.</title>
        <authorList>
            <person name="Weiss V.A."/>
            <person name="Vicente V.A."/>
            <person name="Raittz R.T."/>
            <person name="Moreno L.F."/>
            <person name="De Souza E.M."/>
            <person name="Pedrosa F.O."/>
            <person name="Steffens M.B."/>
            <person name="Faoro H."/>
            <person name="Tadra-Sfeir M.Z."/>
            <person name="Najafzadeh M.J."/>
            <person name="Felipe M.S."/>
            <person name="Teixeira M."/>
            <person name="Sun J."/>
            <person name="Xi L."/>
            <person name="Gomes R."/>
            <person name="De Azevedo C.M."/>
            <person name="Salgado C.G."/>
            <person name="Da Silva M.B."/>
            <person name="Nascimento M.F."/>
            <person name="Queiroz-Telles F."/>
            <person name="Attili D.S."/>
            <person name="Gorbushina A."/>
        </authorList>
    </citation>
    <scope>NUCLEOTIDE SEQUENCE [LARGE SCALE GENOMIC DNA]</scope>
    <source>
        <strain evidence="1 2">CBS 125763</strain>
    </source>
</reference>
<sequence length="220" mass="24536">MGRESKSLVLLIWAFNIPVDPEPILVMTGHLVPKSEPSDRVGMGARGGGKRHISDSISFMRKRLCLFVASTRNQSHRLRDEPPVILLREIMSRIPDHAYIDVFVELPRHGIRLFSAQEALLTDQHHASGPEVPHLRPPPTTMLEPGVRDHHPDAMPYGVDLILDTDMVRYEAVQISRERFFCAGLLLVDVADGLAGVTVARLVRCGNAVVRLQRTVPSHV</sequence>
<gene>
    <name evidence="1" type="ORF">AYL99_03212</name>
</gene>
<evidence type="ECO:0000313" key="2">
    <source>
        <dbReference type="Proteomes" id="UP000078343"/>
    </source>
</evidence>
<organism evidence="1 2">
    <name type="scientific">Fonsecaea erecta</name>
    <dbReference type="NCBI Taxonomy" id="1367422"/>
    <lineage>
        <taxon>Eukaryota</taxon>
        <taxon>Fungi</taxon>
        <taxon>Dikarya</taxon>
        <taxon>Ascomycota</taxon>
        <taxon>Pezizomycotina</taxon>
        <taxon>Eurotiomycetes</taxon>
        <taxon>Chaetothyriomycetidae</taxon>
        <taxon>Chaetothyriales</taxon>
        <taxon>Herpotrichiellaceae</taxon>
        <taxon>Fonsecaea</taxon>
    </lineage>
</organism>
<keyword evidence="2" id="KW-1185">Reference proteome</keyword>
<dbReference type="RefSeq" id="XP_018697352.1">
    <property type="nucleotide sequence ID" value="XM_018834728.1"/>
</dbReference>